<reference evidence="9" key="1">
    <citation type="journal article" date="2018" name="Nat. Microbiol.">
        <title>Leveraging single-cell genomics to expand the fungal tree of life.</title>
        <authorList>
            <person name="Ahrendt S.R."/>
            <person name="Quandt C.A."/>
            <person name="Ciobanu D."/>
            <person name="Clum A."/>
            <person name="Salamov A."/>
            <person name="Andreopoulos B."/>
            <person name="Cheng J.F."/>
            <person name="Woyke T."/>
            <person name="Pelin A."/>
            <person name="Henrissat B."/>
            <person name="Reynolds N.K."/>
            <person name="Benny G.L."/>
            <person name="Smith M.E."/>
            <person name="James T.Y."/>
            <person name="Grigoriev I.V."/>
        </authorList>
    </citation>
    <scope>NUCLEOTIDE SEQUENCE [LARGE SCALE GENOMIC DNA]</scope>
    <source>
        <strain evidence="9">ATCC 52028</strain>
    </source>
</reference>
<dbReference type="InterPro" id="IPR000719">
    <property type="entry name" value="Prot_kinase_dom"/>
</dbReference>
<dbReference type="EMBL" id="ML014188">
    <property type="protein sequence ID" value="RKP01026.1"/>
    <property type="molecule type" value="Genomic_DNA"/>
</dbReference>
<dbReference type="InterPro" id="IPR011009">
    <property type="entry name" value="Kinase-like_dom_sf"/>
</dbReference>
<dbReference type="Proteomes" id="UP000274922">
    <property type="component" value="Unassembled WGS sequence"/>
</dbReference>
<dbReference type="GO" id="GO:0004674">
    <property type="term" value="F:protein serine/threonine kinase activity"/>
    <property type="evidence" value="ECO:0007669"/>
    <property type="project" value="UniProtKB-KW"/>
</dbReference>
<comment type="similarity">
    <text evidence="5">Belongs to the protein kinase superfamily.</text>
</comment>
<feature type="domain" description="Protein kinase" evidence="7">
    <location>
        <begin position="1"/>
        <end position="272"/>
    </location>
</feature>
<dbReference type="PROSITE" id="PS50011">
    <property type="entry name" value="PROTEIN_KINASE_DOM"/>
    <property type="match status" value="1"/>
</dbReference>
<dbReference type="OrthoDB" id="5579860at2759"/>
<keyword evidence="6" id="KW-0472">Membrane</keyword>
<name>A0A4P9X725_9FUNG</name>
<keyword evidence="9" id="KW-1185">Reference proteome</keyword>
<evidence type="ECO:0000313" key="9">
    <source>
        <dbReference type="Proteomes" id="UP000274922"/>
    </source>
</evidence>
<dbReference type="Gene3D" id="1.10.510.10">
    <property type="entry name" value="Transferase(Phosphotransferase) domain 1"/>
    <property type="match status" value="1"/>
</dbReference>
<dbReference type="EC" id="2.7.11.1" evidence="1"/>
<evidence type="ECO:0000256" key="4">
    <source>
        <dbReference type="PROSITE-ProRule" id="PRU10141"/>
    </source>
</evidence>
<keyword evidence="6" id="KW-1133">Transmembrane helix</keyword>
<dbReference type="PROSITE" id="PS00107">
    <property type="entry name" value="PROTEIN_KINASE_ATP"/>
    <property type="match status" value="1"/>
</dbReference>
<proteinExistence type="inferred from homology"/>
<keyword evidence="3 4" id="KW-0067">ATP-binding</keyword>
<protein>
    <recommendedName>
        <fullName evidence="1">non-specific serine/threonine protein kinase</fullName>
        <ecNumber evidence="1">2.7.11.1</ecNumber>
    </recommendedName>
</protein>
<keyword evidence="6" id="KW-0812">Transmembrane</keyword>
<dbReference type="InterPro" id="IPR008271">
    <property type="entry name" value="Ser/Thr_kinase_AS"/>
</dbReference>
<dbReference type="SMART" id="SM00220">
    <property type="entry name" value="S_TKc"/>
    <property type="match status" value="1"/>
</dbReference>
<sequence length="272" mass="30746">LNILGNGAFGEVYLARDTNSGEHVAVKIESPTTKRPSIRLEASILRRLMEEAYFPLYKDSGTKRNDIVAHPDRNPTSDYLVMQLLGKNISDLKKACPREIMSIGMTAWLGYHMVSSIERFHEHGLLHRDIKPANFCLSRPDDPNHPQLYLVDMGLARRWRNEDGAPRALRKKAGFRGTARYASQAAHDGQDLGRVDDLWSLFYLLVEALTGTLPWKGKEKDVIAKVKRANTVPALVAGLPMAMLGFFMHLNSLDRLARPDYEAVRQCMQEMM</sequence>
<dbReference type="SUPFAM" id="SSF56112">
    <property type="entry name" value="Protein kinase-like (PK-like)"/>
    <property type="match status" value="1"/>
</dbReference>
<dbReference type="GO" id="GO:0005524">
    <property type="term" value="F:ATP binding"/>
    <property type="evidence" value="ECO:0007669"/>
    <property type="project" value="UniProtKB-UniRule"/>
</dbReference>
<keyword evidence="5" id="KW-0418">Kinase</keyword>
<dbReference type="PROSITE" id="PS00108">
    <property type="entry name" value="PROTEIN_KINASE_ST"/>
    <property type="match status" value="1"/>
</dbReference>
<evidence type="ECO:0000259" key="7">
    <source>
        <dbReference type="PROSITE" id="PS50011"/>
    </source>
</evidence>
<evidence type="ECO:0000313" key="8">
    <source>
        <dbReference type="EMBL" id="RKP01026.1"/>
    </source>
</evidence>
<dbReference type="STRING" id="1555241.A0A4P9X725"/>
<gene>
    <name evidence="8" type="ORF">CXG81DRAFT_6742</name>
</gene>
<organism evidence="8 9">
    <name type="scientific">Caulochytrium protostelioides</name>
    <dbReference type="NCBI Taxonomy" id="1555241"/>
    <lineage>
        <taxon>Eukaryota</taxon>
        <taxon>Fungi</taxon>
        <taxon>Fungi incertae sedis</taxon>
        <taxon>Chytridiomycota</taxon>
        <taxon>Chytridiomycota incertae sedis</taxon>
        <taxon>Chytridiomycetes</taxon>
        <taxon>Caulochytriales</taxon>
        <taxon>Caulochytriaceae</taxon>
        <taxon>Caulochytrium</taxon>
    </lineage>
</organism>
<keyword evidence="5" id="KW-0723">Serine/threonine-protein kinase</keyword>
<keyword evidence="2 4" id="KW-0547">Nucleotide-binding</keyword>
<feature type="non-terminal residue" evidence="8">
    <location>
        <position position="1"/>
    </location>
</feature>
<feature type="non-terminal residue" evidence="8">
    <location>
        <position position="272"/>
    </location>
</feature>
<evidence type="ECO:0000256" key="1">
    <source>
        <dbReference type="ARBA" id="ARBA00012513"/>
    </source>
</evidence>
<dbReference type="InterPro" id="IPR017441">
    <property type="entry name" value="Protein_kinase_ATP_BS"/>
</dbReference>
<evidence type="ECO:0000256" key="3">
    <source>
        <dbReference type="ARBA" id="ARBA00022840"/>
    </source>
</evidence>
<feature type="transmembrane region" description="Helical" evidence="6">
    <location>
        <begin position="232"/>
        <end position="250"/>
    </location>
</feature>
<dbReference type="Pfam" id="PF00069">
    <property type="entry name" value="Pkinase"/>
    <property type="match status" value="1"/>
</dbReference>
<evidence type="ECO:0000256" key="2">
    <source>
        <dbReference type="ARBA" id="ARBA00022741"/>
    </source>
</evidence>
<accession>A0A4P9X725</accession>
<dbReference type="PANTHER" id="PTHR11909">
    <property type="entry name" value="CASEIN KINASE-RELATED"/>
    <property type="match status" value="1"/>
</dbReference>
<dbReference type="InterPro" id="IPR050235">
    <property type="entry name" value="CK1_Ser-Thr_kinase"/>
</dbReference>
<evidence type="ECO:0000256" key="5">
    <source>
        <dbReference type="RuleBase" id="RU000304"/>
    </source>
</evidence>
<dbReference type="AlphaFoldDB" id="A0A4P9X725"/>
<evidence type="ECO:0000256" key="6">
    <source>
        <dbReference type="SAM" id="Phobius"/>
    </source>
</evidence>
<feature type="binding site" evidence="4">
    <location>
        <position position="27"/>
    </location>
    <ligand>
        <name>ATP</name>
        <dbReference type="ChEBI" id="CHEBI:30616"/>
    </ligand>
</feature>
<keyword evidence="5" id="KW-0808">Transferase</keyword>